<organism evidence="17 18">
    <name type="scientific">Microlunatus aurantiacus</name>
    <dbReference type="NCBI Taxonomy" id="446786"/>
    <lineage>
        <taxon>Bacteria</taxon>
        <taxon>Bacillati</taxon>
        <taxon>Actinomycetota</taxon>
        <taxon>Actinomycetes</taxon>
        <taxon>Propionibacteriales</taxon>
        <taxon>Propionibacteriaceae</taxon>
        <taxon>Microlunatus</taxon>
    </lineage>
</organism>
<comment type="catalytic activity">
    <reaction evidence="12">
        <text>2 nitric oxide + NADH + 2 O2 = 2 nitrate + NAD(+) + H(+)</text>
        <dbReference type="Rhea" id="RHEA:19469"/>
        <dbReference type="ChEBI" id="CHEBI:15378"/>
        <dbReference type="ChEBI" id="CHEBI:15379"/>
        <dbReference type="ChEBI" id="CHEBI:16480"/>
        <dbReference type="ChEBI" id="CHEBI:17632"/>
        <dbReference type="ChEBI" id="CHEBI:57540"/>
        <dbReference type="ChEBI" id="CHEBI:57945"/>
        <dbReference type="EC" id="1.14.12.17"/>
    </reaction>
</comment>
<dbReference type="RefSeq" id="WP_344811126.1">
    <property type="nucleotide sequence ID" value="NZ_BAAAYX010000002.1"/>
</dbReference>
<comment type="similarity">
    <text evidence="2">In the C-terminal section; belongs to the flavoprotein pyridine nucleotide cytochrome reductase family.</text>
</comment>
<dbReference type="PROSITE" id="PS01033">
    <property type="entry name" value="GLOBIN"/>
    <property type="match status" value="1"/>
</dbReference>
<proteinExistence type="inferred from homology"/>
<keyword evidence="14" id="KW-0813">Transport</keyword>
<dbReference type="InterPro" id="IPR001433">
    <property type="entry name" value="OxRdtase_FAD/NAD-bd"/>
</dbReference>
<evidence type="ECO:0000256" key="9">
    <source>
        <dbReference type="ARBA" id="ARBA00023004"/>
    </source>
</evidence>
<gene>
    <name evidence="17" type="ORF">GCM10022204_09610</name>
</gene>
<evidence type="ECO:0000256" key="1">
    <source>
        <dbReference type="ARBA" id="ARBA00001970"/>
    </source>
</evidence>
<dbReference type="EC" id="1.14.12.17" evidence="3"/>
<keyword evidence="4 14" id="KW-0349">Heme</keyword>
<dbReference type="EMBL" id="BAAAYX010000002">
    <property type="protein sequence ID" value="GAA3695848.1"/>
    <property type="molecule type" value="Genomic_DNA"/>
</dbReference>
<dbReference type="PANTHER" id="PTHR43396">
    <property type="entry name" value="FLAVOHEMOPROTEIN"/>
    <property type="match status" value="1"/>
</dbReference>
<keyword evidence="5 14" id="KW-0561">Oxygen transport</keyword>
<dbReference type="CDD" id="cd06184">
    <property type="entry name" value="flavohem_like_fad_nad_binding"/>
    <property type="match status" value="1"/>
</dbReference>
<dbReference type="PRINTS" id="PR00406">
    <property type="entry name" value="CYTB5RDTASE"/>
</dbReference>
<feature type="domain" description="FAD-binding FR-type" evidence="16">
    <location>
        <begin position="163"/>
        <end position="273"/>
    </location>
</feature>
<keyword evidence="11" id="KW-0520">NAD</keyword>
<dbReference type="SUPFAM" id="SSF46458">
    <property type="entry name" value="Globin-like"/>
    <property type="match status" value="1"/>
</dbReference>
<evidence type="ECO:0000256" key="7">
    <source>
        <dbReference type="ARBA" id="ARBA00022723"/>
    </source>
</evidence>
<evidence type="ECO:0000256" key="4">
    <source>
        <dbReference type="ARBA" id="ARBA00022617"/>
    </source>
</evidence>
<dbReference type="PANTHER" id="PTHR43396:SF3">
    <property type="entry name" value="FLAVOHEMOPROTEIN"/>
    <property type="match status" value="1"/>
</dbReference>
<evidence type="ECO:0000256" key="5">
    <source>
        <dbReference type="ARBA" id="ARBA00022621"/>
    </source>
</evidence>
<evidence type="ECO:0000256" key="12">
    <source>
        <dbReference type="ARBA" id="ARBA00048649"/>
    </source>
</evidence>
<evidence type="ECO:0000256" key="11">
    <source>
        <dbReference type="ARBA" id="ARBA00023027"/>
    </source>
</evidence>
<dbReference type="SUPFAM" id="SSF52343">
    <property type="entry name" value="Ferredoxin reductase-like, C-terminal NADP-linked domain"/>
    <property type="match status" value="1"/>
</dbReference>
<evidence type="ECO:0000256" key="8">
    <source>
        <dbReference type="ARBA" id="ARBA00022857"/>
    </source>
</evidence>
<dbReference type="InterPro" id="IPR017927">
    <property type="entry name" value="FAD-bd_FR_type"/>
</dbReference>
<dbReference type="Gene3D" id="3.40.50.80">
    <property type="entry name" value="Nucleotide-binding domain of ferredoxin-NADP reductase (FNR) module"/>
    <property type="match status" value="1"/>
</dbReference>
<keyword evidence="6" id="KW-0001">2Fe-2S</keyword>
<comment type="caution">
    <text evidence="17">The sequence shown here is derived from an EMBL/GenBank/DDBJ whole genome shotgun (WGS) entry which is preliminary data.</text>
</comment>
<evidence type="ECO:0000256" key="2">
    <source>
        <dbReference type="ARBA" id="ARBA00006401"/>
    </source>
</evidence>
<accession>A0ABP7CWF8</accession>
<keyword evidence="7" id="KW-0479">Metal-binding</keyword>
<evidence type="ECO:0000313" key="17">
    <source>
        <dbReference type="EMBL" id="GAA3695848.1"/>
    </source>
</evidence>
<evidence type="ECO:0000259" key="16">
    <source>
        <dbReference type="PROSITE" id="PS51384"/>
    </source>
</evidence>
<dbReference type="InterPro" id="IPR000971">
    <property type="entry name" value="Globin"/>
</dbReference>
<keyword evidence="10" id="KW-0411">Iron-sulfur</keyword>
<reference evidence="18" key="1">
    <citation type="journal article" date="2019" name="Int. J. Syst. Evol. Microbiol.">
        <title>The Global Catalogue of Microorganisms (GCM) 10K type strain sequencing project: providing services to taxonomists for standard genome sequencing and annotation.</title>
        <authorList>
            <consortium name="The Broad Institute Genomics Platform"/>
            <consortium name="The Broad Institute Genome Sequencing Center for Infectious Disease"/>
            <person name="Wu L."/>
            <person name="Ma J."/>
        </authorList>
    </citation>
    <scope>NUCLEOTIDE SEQUENCE [LARGE SCALE GENOMIC DNA]</scope>
    <source>
        <strain evidence="18">JCM 16548</strain>
    </source>
</reference>
<comment type="cofactor">
    <cofactor evidence="1">
        <name>heme b</name>
        <dbReference type="ChEBI" id="CHEBI:60344"/>
    </cofactor>
</comment>
<dbReference type="Pfam" id="PF00042">
    <property type="entry name" value="Globin"/>
    <property type="match status" value="1"/>
</dbReference>
<protein>
    <recommendedName>
        <fullName evidence="3">nitric oxide dioxygenase</fullName>
        <ecNumber evidence="3">1.14.12.17</ecNumber>
    </recommendedName>
</protein>
<dbReference type="Pfam" id="PF00175">
    <property type="entry name" value="NAD_binding_1"/>
    <property type="match status" value="1"/>
</dbReference>
<evidence type="ECO:0000256" key="13">
    <source>
        <dbReference type="ARBA" id="ARBA00049433"/>
    </source>
</evidence>
<keyword evidence="9" id="KW-0408">Iron</keyword>
<evidence type="ECO:0000259" key="15">
    <source>
        <dbReference type="PROSITE" id="PS01033"/>
    </source>
</evidence>
<keyword evidence="8" id="KW-0521">NADP</keyword>
<feature type="domain" description="Globin" evidence="15">
    <location>
        <begin position="12"/>
        <end position="151"/>
    </location>
</feature>
<dbReference type="InterPro" id="IPR009050">
    <property type="entry name" value="Globin-like_sf"/>
</dbReference>
<comment type="similarity">
    <text evidence="14">Belongs to the globin family.</text>
</comment>
<dbReference type="Gene3D" id="1.10.490.10">
    <property type="entry name" value="Globins"/>
    <property type="match status" value="1"/>
</dbReference>
<dbReference type="Gene3D" id="2.40.30.10">
    <property type="entry name" value="Translation factors"/>
    <property type="match status" value="1"/>
</dbReference>
<dbReference type="InterPro" id="IPR017938">
    <property type="entry name" value="Riboflavin_synthase-like_b-brl"/>
</dbReference>
<sequence>MTTTVEENRQSLLSPEAKAVVEATASVVAEHAEQITARFYPSVFKAHPELLRVFNQGNQATGEQSRALAASVVAYAVQLVDPSAPSFEHVMRRIAYKHISLGIRPEQYTIVGRYLLGAVGDVLGEAVTPEVGAAWNEVYWLFATQLIATEARYYQLASIDPSAPLRPYRVVRRIEETADVISLVLQPADGGPLPPIAPGQYVSVFVNLPNGSRQPRQYTVSSSGVETRLQITVRRVRGLDGAPDGQVSSYLHDGVQVGDMLEVSAPAGDFVVQPSDSPLLLASAGAGITTVLPIVEHLARTQPQRPVIVAHADRTAKDHALRETVLHVGRQLDDFTAYSWYETLDPDNSRSHQGFMDLTEIPLPDEVQVFTCGPLPFMRHVRSTLLARGVPASRIRYEVFGPDLWAAQIPAEAEPVPT</sequence>
<keyword evidence="18" id="KW-1185">Reference proteome</keyword>
<dbReference type="InterPro" id="IPR012292">
    <property type="entry name" value="Globin/Proto"/>
</dbReference>
<dbReference type="InterPro" id="IPR039261">
    <property type="entry name" value="FNR_nucleotide-bd"/>
</dbReference>
<name>A0ABP7CWF8_9ACTN</name>
<dbReference type="PROSITE" id="PS51384">
    <property type="entry name" value="FAD_FR"/>
    <property type="match status" value="1"/>
</dbReference>
<evidence type="ECO:0000256" key="10">
    <source>
        <dbReference type="ARBA" id="ARBA00023014"/>
    </source>
</evidence>
<evidence type="ECO:0000256" key="14">
    <source>
        <dbReference type="RuleBase" id="RU000356"/>
    </source>
</evidence>
<evidence type="ECO:0000313" key="18">
    <source>
        <dbReference type="Proteomes" id="UP001500051"/>
    </source>
</evidence>
<dbReference type="SUPFAM" id="SSF63380">
    <property type="entry name" value="Riboflavin synthase domain-like"/>
    <property type="match status" value="1"/>
</dbReference>
<evidence type="ECO:0000256" key="3">
    <source>
        <dbReference type="ARBA" id="ARBA00012229"/>
    </source>
</evidence>
<dbReference type="InterPro" id="IPR008333">
    <property type="entry name" value="Cbr1-like_FAD-bd_dom"/>
</dbReference>
<evidence type="ECO:0000256" key="6">
    <source>
        <dbReference type="ARBA" id="ARBA00022714"/>
    </source>
</evidence>
<dbReference type="Pfam" id="PF00970">
    <property type="entry name" value="FAD_binding_6"/>
    <property type="match status" value="1"/>
</dbReference>
<dbReference type="CDD" id="cd14782">
    <property type="entry name" value="FHb-globin_2"/>
    <property type="match status" value="1"/>
</dbReference>
<dbReference type="Proteomes" id="UP001500051">
    <property type="component" value="Unassembled WGS sequence"/>
</dbReference>
<comment type="catalytic activity">
    <reaction evidence="13">
        <text>2 nitric oxide + NADPH + 2 O2 = 2 nitrate + NADP(+) + H(+)</text>
        <dbReference type="Rhea" id="RHEA:19465"/>
        <dbReference type="ChEBI" id="CHEBI:15378"/>
        <dbReference type="ChEBI" id="CHEBI:15379"/>
        <dbReference type="ChEBI" id="CHEBI:16480"/>
        <dbReference type="ChEBI" id="CHEBI:17632"/>
        <dbReference type="ChEBI" id="CHEBI:57783"/>
        <dbReference type="ChEBI" id="CHEBI:58349"/>
        <dbReference type="EC" id="1.14.12.17"/>
    </reaction>
</comment>